<reference evidence="9" key="1">
    <citation type="journal article" date="2019" name="PLoS Negl. Trop. Dis.">
        <title>Revisiting the worldwide diversity of Leptospira species in the environment.</title>
        <authorList>
            <person name="Vincent A.T."/>
            <person name="Schiettekatte O."/>
            <person name="Bourhy P."/>
            <person name="Veyrier F.J."/>
            <person name="Picardeau M."/>
        </authorList>
    </citation>
    <scope>NUCLEOTIDE SEQUENCE [LARGE SCALE GENOMIC DNA]</scope>
    <source>
        <strain evidence="9">201702476</strain>
    </source>
</reference>
<evidence type="ECO:0000256" key="5">
    <source>
        <dbReference type="PROSITE-ProRule" id="PRU00169"/>
    </source>
</evidence>
<keyword evidence="4" id="KW-0902">Two-component regulatory system</keyword>
<dbReference type="InterPro" id="IPR001789">
    <property type="entry name" value="Sig_transdc_resp-reg_receiver"/>
</dbReference>
<dbReference type="Gene3D" id="3.40.50.2300">
    <property type="match status" value="1"/>
</dbReference>
<dbReference type="SUPFAM" id="SSF55874">
    <property type="entry name" value="ATPase domain of HSP90 chaperone/DNA topoisomerase II/histidine kinase"/>
    <property type="match status" value="1"/>
</dbReference>
<dbReference type="OrthoDB" id="6192248at2"/>
<dbReference type="SMART" id="SM00387">
    <property type="entry name" value="HATPase_c"/>
    <property type="match status" value="1"/>
</dbReference>
<dbReference type="Proteomes" id="UP000297693">
    <property type="component" value="Unassembled WGS sequence"/>
</dbReference>
<dbReference type="SUPFAM" id="SSF47384">
    <property type="entry name" value="Homodimeric domain of signal transducing histidine kinase"/>
    <property type="match status" value="1"/>
</dbReference>
<keyword evidence="6" id="KW-0472">Membrane</keyword>
<feature type="transmembrane region" description="Helical" evidence="6">
    <location>
        <begin position="108"/>
        <end position="124"/>
    </location>
</feature>
<feature type="domain" description="Response regulatory" evidence="8">
    <location>
        <begin position="442"/>
        <end position="559"/>
    </location>
</feature>
<dbReference type="Pfam" id="PF00072">
    <property type="entry name" value="Response_reg"/>
    <property type="match status" value="1"/>
</dbReference>
<feature type="transmembrane region" description="Helical" evidence="6">
    <location>
        <begin position="30"/>
        <end position="53"/>
    </location>
</feature>
<keyword evidence="10" id="KW-1185">Reference proteome</keyword>
<dbReference type="EC" id="2.7.13.3" evidence="2"/>
<dbReference type="CDD" id="cd17546">
    <property type="entry name" value="REC_hyHK_CKI1_RcsC-like"/>
    <property type="match status" value="1"/>
</dbReference>
<dbReference type="InterPro" id="IPR005467">
    <property type="entry name" value="His_kinase_dom"/>
</dbReference>
<comment type="caution">
    <text evidence="9">The sequence shown here is derived from an EMBL/GenBank/DDBJ whole genome shotgun (WGS) entry which is preliminary data.</text>
</comment>
<evidence type="ECO:0000256" key="4">
    <source>
        <dbReference type="ARBA" id="ARBA00023012"/>
    </source>
</evidence>
<dbReference type="Gene3D" id="3.30.565.10">
    <property type="entry name" value="Histidine kinase-like ATPase, C-terminal domain"/>
    <property type="match status" value="1"/>
</dbReference>
<comment type="catalytic activity">
    <reaction evidence="1">
        <text>ATP + protein L-histidine = ADP + protein N-phospho-L-histidine.</text>
        <dbReference type="EC" id="2.7.13.3"/>
    </reaction>
</comment>
<dbReference type="AlphaFoldDB" id="A0A4R9K042"/>
<feature type="transmembrane region" description="Helical" evidence="6">
    <location>
        <begin position="59"/>
        <end position="78"/>
    </location>
</feature>
<dbReference type="Pfam" id="PF02518">
    <property type="entry name" value="HATPase_c"/>
    <property type="match status" value="1"/>
</dbReference>
<dbReference type="PROSITE" id="PS50109">
    <property type="entry name" value="HIS_KIN"/>
    <property type="match status" value="1"/>
</dbReference>
<evidence type="ECO:0000259" key="7">
    <source>
        <dbReference type="PROSITE" id="PS50109"/>
    </source>
</evidence>
<dbReference type="InterPro" id="IPR004358">
    <property type="entry name" value="Sig_transdc_His_kin-like_C"/>
</dbReference>
<feature type="domain" description="Histidine kinase" evidence="7">
    <location>
        <begin position="205"/>
        <end position="421"/>
    </location>
</feature>
<keyword evidence="6" id="KW-0812">Transmembrane</keyword>
<sequence length="565" mass="62708">MNTSQLEGYLGKFLHKRVFIEHSNLFQARFVATILIVASVTAFSTGLPLIFFLGDPSGYVTFGFGIFISLLLLAFRLGLNTSLSFILLELSTGFHFLLCRAMQDRIDWPLAVWLTIFPILRLLYGGFRHGLGGIGYSCFLAFCMFMLESYSPFERVAVSEIISFERGVSFMIAIFIITAVFNELRMQAMGQAERAASARTLFLANMSHELRTPMNGVLGITEIILSNPIPDDIRSQLELVQRSGKQLLVLVNDILDLTRLESMKMTLEYMPADLRSLANDVIQLLKPTADQKQIALTSEVDSSVPESCLTDPIRLKQILINLVGNAVKFTSVGSVSLLLSQKADQIKFQIKDTGIGISQQVKERIFSPFEQADLSFTRRFGGSGLGLAISQRLVGILGGELSVSSNEGIGSIFSFEIRCQKGNGLQSNQNKNKSVKKVFSHRVLVVEDNEVNRYVASGMLKKCGCLVTHSTNGLEAIEAIHGENFDLVLMDCHMPIMDGFEATRQIRKLQTHHAKIPIVALTASALAEDKESCFQCGMDDILTKPLSFEDLRRVLQKVENKSFNS</sequence>
<dbReference type="PROSITE" id="PS50110">
    <property type="entry name" value="RESPONSE_REGULATORY"/>
    <property type="match status" value="1"/>
</dbReference>
<dbReference type="InterPro" id="IPR003594">
    <property type="entry name" value="HATPase_dom"/>
</dbReference>
<dbReference type="CDD" id="cd00082">
    <property type="entry name" value="HisKA"/>
    <property type="match status" value="1"/>
</dbReference>
<dbReference type="RefSeq" id="WP_135624047.1">
    <property type="nucleotide sequence ID" value="NZ_RQGD01000034.1"/>
</dbReference>
<feature type="transmembrane region" description="Helical" evidence="6">
    <location>
        <begin position="131"/>
        <end position="147"/>
    </location>
</feature>
<evidence type="ECO:0000313" key="9">
    <source>
        <dbReference type="EMBL" id="TGL58028.1"/>
    </source>
</evidence>
<organism evidence="9 10">
    <name type="scientific">Leptospira ognonensis</name>
    <dbReference type="NCBI Taxonomy" id="2484945"/>
    <lineage>
        <taxon>Bacteria</taxon>
        <taxon>Pseudomonadati</taxon>
        <taxon>Spirochaetota</taxon>
        <taxon>Spirochaetia</taxon>
        <taxon>Leptospirales</taxon>
        <taxon>Leptospiraceae</taxon>
        <taxon>Leptospira</taxon>
    </lineage>
</organism>
<dbReference type="SUPFAM" id="SSF52172">
    <property type="entry name" value="CheY-like"/>
    <property type="match status" value="1"/>
</dbReference>
<keyword evidence="3 5" id="KW-0597">Phosphoprotein</keyword>
<evidence type="ECO:0000313" key="10">
    <source>
        <dbReference type="Proteomes" id="UP000297693"/>
    </source>
</evidence>
<dbReference type="Pfam" id="PF00512">
    <property type="entry name" value="HisKA"/>
    <property type="match status" value="1"/>
</dbReference>
<feature type="modified residue" description="4-aspartylphosphate" evidence="5">
    <location>
        <position position="491"/>
    </location>
</feature>
<keyword evidence="6" id="KW-1133">Transmembrane helix</keyword>
<dbReference type="PANTHER" id="PTHR45339">
    <property type="entry name" value="HYBRID SIGNAL TRANSDUCTION HISTIDINE KINASE J"/>
    <property type="match status" value="1"/>
</dbReference>
<evidence type="ECO:0000256" key="1">
    <source>
        <dbReference type="ARBA" id="ARBA00000085"/>
    </source>
</evidence>
<dbReference type="InterPro" id="IPR036890">
    <property type="entry name" value="HATPase_C_sf"/>
</dbReference>
<feature type="transmembrane region" description="Helical" evidence="6">
    <location>
        <begin position="167"/>
        <end position="184"/>
    </location>
</feature>
<dbReference type="SMART" id="SM00448">
    <property type="entry name" value="REC"/>
    <property type="match status" value="1"/>
</dbReference>
<dbReference type="EMBL" id="RQGD01000034">
    <property type="protein sequence ID" value="TGL58028.1"/>
    <property type="molecule type" value="Genomic_DNA"/>
</dbReference>
<name>A0A4R9K042_9LEPT</name>
<dbReference type="PRINTS" id="PR00344">
    <property type="entry name" value="BCTRLSENSOR"/>
</dbReference>
<gene>
    <name evidence="9" type="ORF">EHQ58_11570</name>
</gene>
<protein>
    <recommendedName>
        <fullName evidence="2">histidine kinase</fullName>
        <ecNumber evidence="2">2.7.13.3</ecNumber>
    </recommendedName>
</protein>
<dbReference type="InterPro" id="IPR011006">
    <property type="entry name" value="CheY-like_superfamily"/>
</dbReference>
<dbReference type="PANTHER" id="PTHR45339:SF1">
    <property type="entry name" value="HYBRID SIGNAL TRANSDUCTION HISTIDINE KINASE J"/>
    <property type="match status" value="1"/>
</dbReference>
<dbReference type="CDD" id="cd16922">
    <property type="entry name" value="HATPase_EvgS-ArcB-TorS-like"/>
    <property type="match status" value="1"/>
</dbReference>
<dbReference type="InterPro" id="IPR003661">
    <property type="entry name" value="HisK_dim/P_dom"/>
</dbReference>
<evidence type="ECO:0000256" key="6">
    <source>
        <dbReference type="SAM" id="Phobius"/>
    </source>
</evidence>
<dbReference type="Gene3D" id="1.10.287.130">
    <property type="match status" value="1"/>
</dbReference>
<evidence type="ECO:0000256" key="2">
    <source>
        <dbReference type="ARBA" id="ARBA00012438"/>
    </source>
</evidence>
<proteinExistence type="predicted"/>
<evidence type="ECO:0000259" key="8">
    <source>
        <dbReference type="PROSITE" id="PS50110"/>
    </source>
</evidence>
<accession>A0A4R9K042</accession>
<dbReference type="FunFam" id="3.30.565.10:FF:000078">
    <property type="entry name" value="Two-component sensor histidine kinase"/>
    <property type="match status" value="1"/>
</dbReference>
<dbReference type="InterPro" id="IPR036097">
    <property type="entry name" value="HisK_dim/P_sf"/>
</dbReference>
<dbReference type="SMART" id="SM00388">
    <property type="entry name" value="HisKA"/>
    <property type="match status" value="1"/>
</dbReference>
<dbReference type="GO" id="GO:0000155">
    <property type="term" value="F:phosphorelay sensor kinase activity"/>
    <property type="evidence" value="ECO:0007669"/>
    <property type="project" value="InterPro"/>
</dbReference>
<evidence type="ECO:0000256" key="3">
    <source>
        <dbReference type="ARBA" id="ARBA00022553"/>
    </source>
</evidence>